<sequence>MNDMLVSRPVAVRLGSAAAWSGKTVVYIMLIFSDGNKYRFICLIGRDDKLERTRLLDTNIRGNTPAVEIDNSNYIYVNEEVGAIHH</sequence>
<reference evidence="2" key="1">
    <citation type="submission" date="2020-10" db="EMBL/GenBank/DDBJ databases">
        <title>Phylogeny of dyella-like bacteria.</title>
        <authorList>
            <person name="Fu J."/>
        </authorList>
    </citation>
    <scope>NUCLEOTIDE SEQUENCE</scope>
    <source>
        <strain evidence="2">DHON07</strain>
    </source>
</reference>
<comment type="caution">
    <text evidence="2">The sequence shown here is derived from an EMBL/GenBank/DDBJ whole genome shotgun (WGS) entry which is preliminary data.</text>
</comment>
<keyword evidence="3" id="KW-1185">Reference proteome</keyword>
<evidence type="ECO:0000256" key="1">
    <source>
        <dbReference type="SAM" id="Phobius"/>
    </source>
</evidence>
<evidence type="ECO:0000313" key="3">
    <source>
        <dbReference type="Proteomes" id="UP001430193"/>
    </source>
</evidence>
<name>A0ABS2KD74_9GAMM</name>
<evidence type="ECO:0008006" key="4">
    <source>
        <dbReference type="Google" id="ProtNLM"/>
    </source>
</evidence>
<dbReference type="RefSeq" id="WP_204630400.1">
    <property type="nucleotide sequence ID" value="NZ_BSOC01000006.1"/>
</dbReference>
<gene>
    <name evidence="2" type="ORF">ISS99_04550</name>
</gene>
<proteinExistence type="predicted"/>
<evidence type="ECO:0000313" key="2">
    <source>
        <dbReference type="EMBL" id="MBM7128785.1"/>
    </source>
</evidence>
<keyword evidence="1" id="KW-0812">Transmembrane</keyword>
<dbReference type="Proteomes" id="UP001430193">
    <property type="component" value="Unassembled WGS sequence"/>
</dbReference>
<organism evidence="2 3">
    <name type="scientific">Dyella mobilis</name>
    <dbReference type="NCBI Taxonomy" id="1849582"/>
    <lineage>
        <taxon>Bacteria</taxon>
        <taxon>Pseudomonadati</taxon>
        <taxon>Pseudomonadota</taxon>
        <taxon>Gammaproteobacteria</taxon>
        <taxon>Lysobacterales</taxon>
        <taxon>Rhodanobacteraceae</taxon>
        <taxon>Dyella</taxon>
    </lineage>
</organism>
<keyword evidence="1" id="KW-0472">Membrane</keyword>
<accession>A0ABS2KD74</accession>
<protein>
    <recommendedName>
        <fullName evidence="4">6-phosphogluconolactonase</fullName>
    </recommendedName>
</protein>
<feature type="transmembrane region" description="Helical" evidence="1">
    <location>
        <begin position="12"/>
        <end position="32"/>
    </location>
</feature>
<keyword evidence="1" id="KW-1133">Transmembrane helix</keyword>
<dbReference type="EMBL" id="JADIKF010000035">
    <property type="protein sequence ID" value="MBM7128785.1"/>
    <property type="molecule type" value="Genomic_DNA"/>
</dbReference>